<gene>
    <name evidence="2" type="ORF">CHS0354_026872</name>
</gene>
<evidence type="ECO:0000313" key="2">
    <source>
        <dbReference type="EMBL" id="KAK3595656.1"/>
    </source>
</evidence>
<reference evidence="2" key="3">
    <citation type="submission" date="2023-05" db="EMBL/GenBank/DDBJ databases">
        <authorList>
            <person name="Smith C.H."/>
        </authorList>
    </citation>
    <scope>NUCLEOTIDE SEQUENCE</scope>
    <source>
        <strain evidence="2">CHS0354</strain>
        <tissue evidence="2">Mantle</tissue>
    </source>
</reference>
<evidence type="ECO:0000313" key="3">
    <source>
        <dbReference type="Proteomes" id="UP001195483"/>
    </source>
</evidence>
<organism evidence="2 3">
    <name type="scientific">Potamilus streckersoni</name>
    <dbReference type="NCBI Taxonomy" id="2493646"/>
    <lineage>
        <taxon>Eukaryota</taxon>
        <taxon>Metazoa</taxon>
        <taxon>Spiralia</taxon>
        <taxon>Lophotrochozoa</taxon>
        <taxon>Mollusca</taxon>
        <taxon>Bivalvia</taxon>
        <taxon>Autobranchia</taxon>
        <taxon>Heteroconchia</taxon>
        <taxon>Palaeoheterodonta</taxon>
        <taxon>Unionida</taxon>
        <taxon>Unionoidea</taxon>
        <taxon>Unionidae</taxon>
        <taxon>Ambleminae</taxon>
        <taxon>Lampsilini</taxon>
        <taxon>Potamilus</taxon>
    </lineage>
</organism>
<accession>A0AAE0SP91</accession>
<dbReference type="EMBL" id="JAEAOA010001600">
    <property type="protein sequence ID" value="KAK3595656.1"/>
    <property type="molecule type" value="Genomic_DNA"/>
</dbReference>
<comment type="caution">
    <text evidence="2">The sequence shown here is derived from an EMBL/GenBank/DDBJ whole genome shotgun (WGS) entry which is preliminary data.</text>
</comment>
<sequence length="87" mass="9345">MIFHARGFGNKRPAAPGATAPSVPPPPLPPVFPALIIQLFEGVLVLTNEINALGGVLKRHKRCVNPANRALTKVYPAGRKLDLTSRQ</sequence>
<dbReference type="Proteomes" id="UP001195483">
    <property type="component" value="Unassembled WGS sequence"/>
</dbReference>
<proteinExistence type="predicted"/>
<evidence type="ECO:0000256" key="1">
    <source>
        <dbReference type="SAM" id="MobiDB-lite"/>
    </source>
</evidence>
<reference evidence="2" key="1">
    <citation type="journal article" date="2021" name="Genome Biol. Evol.">
        <title>A High-Quality Reference Genome for a Parasitic Bivalve with Doubly Uniparental Inheritance (Bivalvia: Unionida).</title>
        <authorList>
            <person name="Smith C.H."/>
        </authorList>
    </citation>
    <scope>NUCLEOTIDE SEQUENCE</scope>
    <source>
        <strain evidence="2">CHS0354</strain>
    </source>
</reference>
<keyword evidence="3" id="KW-1185">Reference proteome</keyword>
<reference evidence="2" key="2">
    <citation type="journal article" date="2021" name="Genome Biol. Evol.">
        <title>Developing a high-quality reference genome for a parasitic bivalve with doubly uniparental inheritance (Bivalvia: Unionida).</title>
        <authorList>
            <person name="Smith C.H."/>
        </authorList>
    </citation>
    <scope>NUCLEOTIDE SEQUENCE</scope>
    <source>
        <strain evidence="2">CHS0354</strain>
        <tissue evidence="2">Mantle</tissue>
    </source>
</reference>
<dbReference type="AlphaFoldDB" id="A0AAE0SP91"/>
<feature type="region of interest" description="Disordered" evidence="1">
    <location>
        <begin position="1"/>
        <end position="22"/>
    </location>
</feature>
<name>A0AAE0SP91_9BIVA</name>
<protein>
    <submittedName>
        <fullName evidence="2">Uncharacterized protein</fullName>
    </submittedName>
</protein>